<dbReference type="GO" id="GO:0016020">
    <property type="term" value="C:membrane"/>
    <property type="evidence" value="ECO:0007669"/>
    <property type="project" value="TreeGrafter"/>
</dbReference>
<name>A0A0S4TY91_RALSL</name>
<dbReference type="GO" id="GO:0016491">
    <property type="term" value="F:oxidoreductase activity"/>
    <property type="evidence" value="ECO:0007669"/>
    <property type="project" value="UniProtKB-KW"/>
</dbReference>
<reference evidence="3" key="1">
    <citation type="submission" date="2015-10" db="EMBL/GenBank/DDBJ databases">
        <authorList>
            <person name="Gilbert D.G."/>
        </authorList>
    </citation>
    <scope>NUCLEOTIDE SEQUENCE</scope>
    <source>
        <strain evidence="3">Phyl III-seqv23</strain>
    </source>
</reference>
<dbReference type="SUPFAM" id="SSF51735">
    <property type="entry name" value="NAD(P)-binding Rossmann-fold domains"/>
    <property type="match status" value="1"/>
</dbReference>
<dbReference type="InterPro" id="IPR002347">
    <property type="entry name" value="SDR_fam"/>
</dbReference>
<dbReference type="PANTHER" id="PTHR44196">
    <property type="entry name" value="DEHYDROGENASE/REDUCTASE SDR FAMILY MEMBER 7B"/>
    <property type="match status" value="1"/>
</dbReference>
<dbReference type="PANTHER" id="PTHR44196:SF1">
    <property type="entry name" value="DEHYDROGENASE_REDUCTASE SDR FAMILY MEMBER 7B"/>
    <property type="match status" value="1"/>
</dbReference>
<dbReference type="EMBL" id="LN899819">
    <property type="protein sequence ID" value="CUV14956.1"/>
    <property type="molecule type" value="Genomic_DNA"/>
</dbReference>
<evidence type="ECO:0000313" key="3">
    <source>
        <dbReference type="EMBL" id="CUV14956.1"/>
    </source>
</evidence>
<protein>
    <submittedName>
        <fullName evidence="3">Putative short-chain dehydrogenase/reductase sdr oxidoreductase protein</fullName>
        <ecNumber evidence="3">1.-.-.-</ecNumber>
    </submittedName>
</protein>
<sequence length="269" mass="28617">MATARSAPGSRHAVTLLGTNHSNMKNILIVGATSAIAIACARQWAAEGARFFLVARNAERLEQVADDLSARGAQLASRHQLDITDLERHAAMFEQCLAALGTIDIVLVAPGTLPDQAACQADPAIAVREFNTNATAVIALLTRIANALEAQRSGALAVISSVAADRGRPSNYLYGSAKAALSAFCEGLNARLFKAGVHVLTIKPGFVSTPMTAGLPLPGPLVASPEKVSRDIVRAIDKRKDTLYTPWFWAIIMLIIRSVPKPVFKRTSL</sequence>
<dbReference type="AlphaFoldDB" id="A0A0S4TY91"/>
<dbReference type="InterPro" id="IPR036291">
    <property type="entry name" value="NAD(P)-bd_dom_sf"/>
</dbReference>
<comment type="similarity">
    <text evidence="1">Belongs to the short-chain dehydrogenases/reductases (SDR) family.</text>
</comment>
<accession>A0A0S4TY91</accession>
<evidence type="ECO:0000256" key="2">
    <source>
        <dbReference type="ARBA" id="ARBA00023002"/>
    </source>
</evidence>
<dbReference type="EC" id="1.-.-.-" evidence="3"/>
<proteinExistence type="inferred from homology"/>
<organism evidence="3">
    <name type="scientific">Ralstonia solanacearum</name>
    <name type="common">Pseudomonas solanacearum</name>
    <dbReference type="NCBI Taxonomy" id="305"/>
    <lineage>
        <taxon>Bacteria</taxon>
        <taxon>Pseudomonadati</taxon>
        <taxon>Pseudomonadota</taxon>
        <taxon>Betaproteobacteria</taxon>
        <taxon>Burkholderiales</taxon>
        <taxon>Burkholderiaceae</taxon>
        <taxon>Ralstonia</taxon>
        <taxon>Ralstonia solanacearum species complex</taxon>
    </lineage>
</organism>
<dbReference type="NCBIfam" id="NF005489">
    <property type="entry name" value="PRK07102.1"/>
    <property type="match status" value="1"/>
</dbReference>
<keyword evidence="2 3" id="KW-0560">Oxidoreductase</keyword>
<evidence type="ECO:0000256" key="1">
    <source>
        <dbReference type="ARBA" id="ARBA00006484"/>
    </source>
</evidence>
<dbReference type="PRINTS" id="PR00081">
    <property type="entry name" value="GDHRDH"/>
</dbReference>
<gene>
    <name evidence="3" type="ORF">RUN39_v1_1040013</name>
</gene>
<dbReference type="Gene3D" id="3.40.50.720">
    <property type="entry name" value="NAD(P)-binding Rossmann-like Domain"/>
    <property type="match status" value="1"/>
</dbReference>
<dbReference type="Pfam" id="PF00106">
    <property type="entry name" value="adh_short"/>
    <property type="match status" value="1"/>
</dbReference>